<organism evidence="3 4">
    <name type="scientific">Candidatus Chisholmbacteria bacterium RIFCSPHIGHO2_01_FULL_48_12</name>
    <dbReference type="NCBI Taxonomy" id="1797589"/>
    <lineage>
        <taxon>Bacteria</taxon>
        <taxon>Candidatus Chisholmiibacteriota</taxon>
    </lineage>
</organism>
<dbReference type="EMBL" id="MHCH01000014">
    <property type="protein sequence ID" value="OGY17917.1"/>
    <property type="molecule type" value="Genomic_DNA"/>
</dbReference>
<dbReference type="Proteomes" id="UP000177324">
    <property type="component" value="Unassembled WGS sequence"/>
</dbReference>
<proteinExistence type="predicted"/>
<evidence type="ECO:0000313" key="3">
    <source>
        <dbReference type="EMBL" id="OGY17917.1"/>
    </source>
</evidence>
<dbReference type="AlphaFoldDB" id="A0A1G1VRR4"/>
<feature type="transmembrane region" description="Helical" evidence="1">
    <location>
        <begin position="118"/>
        <end position="135"/>
    </location>
</feature>
<name>A0A1G1VRR4_9BACT</name>
<sequence length="141" mass="15386">MSPWLITFLASFLVWFMVAAAALLARHALLPSLVAWVIAQLLKWLHHTPRPFELNGAGTFTLWAKPDGSFPSGHTALAFALATSVLLHRRNLGLIFISAALLVGTGRVLSNVHYSVDILAGAAIGITTALLLHRLHRFYPK</sequence>
<evidence type="ECO:0000256" key="1">
    <source>
        <dbReference type="SAM" id="Phobius"/>
    </source>
</evidence>
<evidence type="ECO:0000313" key="4">
    <source>
        <dbReference type="Proteomes" id="UP000177324"/>
    </source>
</evidence>
<dbReference type="InterPro" id="IPR036938">
    <property type="entry name" value="PAP2/HPO_sf"/>
</dbReference>
<dbReference type="Pfam" id="PF01569">
    <property type="entry name" value="PAP2"/>
    <property type="match status" value="1"/>
</dbReference>
<dbReference type="SUPFAM" id="SSF48317">
    <property type="entry name" value="Acid phosphatase/Vanadium-dependent haloperoxidase"/>
    <property type="match status" value="1"/>
</dbReference>
<evidence type="ECO:0000259" key="2">
    <source>
        <dbReference type="SMART" id="SM00014"/>
    </source>
</evidence>
<dbReference type="PANTHER" id="PTHR14969:SF13">
    <property type="entry name" value="AT30094P"/>
    <property type="match status" value="1"/>
</dbReference>
<dbReference type="SMART" id="SM00014">
    <property type="entry name" value="acidPPc"/>
    <property type="match status" value="1"/>
</dbReference>
<accession>A0A1G1VRR4</accession>
<keyword evidence="1" id="KW-0472">Membrane</keyword>
<keyword evidence="1" id="KW-0812">Transmembrane</keyword>
<dbReference type="InterPro" id="IPR000326">
    <property type="entry name" value="PAP2/HPO"/>
</dbReference>
<gene>
    <name evidence="3" type="ORF">A2784_01825</name>
</gene>
<keyword evidence="1" id="KW-1133">Transmembrane helix</keyword>
<comment type="caution">
    <text evidence="3">The sequence shown here is derived from an EMBL/GenBank/DDBJ whole genome shotgun (WGS) entry which is preliminary data.</text>
</comment>
<protein>
    <recommendedName>
        <fullName evidence="2">Phosphatidic acid phosphatase type 2/haloperoxidase domain-containing protein</fullName>
    </recommendedName>
</protein>
<dbReference type="PANTHER" id="PTHR14969">
    <property type="entry name" value="SPHINGOSINE-1-PHOSPHATE PHOSPHOHYDROLASE"/>
    <property type="match status" value="1"/>
</dbReference>
<dbReference type="Gene3D" id="1.20.144.10">
    <property type="entry name" value="Phosphatidic acid phosphatase type 2/haloperoxidase"/>
    <property type="match status" value="1"/>
</dbReference>
<feature type="domain" description="Phosphatidic acid phosphatase type 2/haloperoxidase" evidence="2">
    <location>
        <begin position="24"/>
        <end position="133"/>
    </location>
</feature>
<dbReference type="STRING" id="1797589.A2784_01825"/>
<reference evidence="3 4" key="1">
    <citation type="journal article" date="2016" name="Nat. Commun.">
        <title>Thousands of microbial genomes shed light on interconnected biogeochemical processes in an aquifer system.</title>
        <authorList>
            <person name="Anantharaman K."/>
            <person name="Brown C.T."/>
            <person name="Hug L.A."/>
            <person name="Sharon I."/>
            <person name="Castelle C.J."/>
            <person name="Probst A.J."/>
            <person name="Thomas B.C."/>
            <person name="Singh A."/>
            <person name="Wilkins M.J."/>
            <person name="Karaoz U."/>
            <person name="Brodie E.L."/>
            <person name="Williams K.H."/>
            <person name="Hubbard S.S."/>
            <person name="Banfield J.F."/>
        </authorList>
    </citation>
    <scope>NUCLEOTIDE SEQUENCE [LARGE SCALE GENOMIC DNA]</scope>
</reference>
<feature type="transmembrane region" description="Helical" evidence="1">
    <location>
        <begin position="94"/>
        <end position="112"/>
    </location>
</feature>